<organism evidence="1 2">
    <name type="scientific">Brevibacterium aurantiacum</name>
    <dbReference type="NCBI Taxonomy" id="273384"/>
    <lineage>
        <taxon>Bacteria</taxon>
        <taxon>Bacillati</taxon>
        <taxon>Actinomycetota</taxon>
        <taxon>Actinomycetes</taxon>
        <taxon>Micrococcales</taxon>
        <taxon>Brevibacteriaceae</taxon>
        <taxon>Brevibacterium</taxon>
    </lineage>
</organism>
<proteinExistence type="predicted"/>
<reference evidence="1 2" key="1">
    <citation type="submission" date="2017-03" db="EMBL/GenBank/DDBJ databases">
        <authorList>
            <person name="Afonso C.L."/>
            <person name="Miller P.J."/>
            <person name="Scott M.A."/>
            <person name="Spackman E."/>
            <person name="Goraichik I."/>
            <person name="Dimitrov K.M."/>
            <person name="Suarez D.L."/>
            <person name="Swayne D.E."/>
        </authorList>
    </citation>
    <scope>NUCLEOTIDE SEQUENCE [LARGE SCALE GENOMIC DNA]</scope>
    <source>
        <strain evidence="2">8(6)</strain>
    </source>
</reference>
<protein>
    <submittedName>
        <fullName evidence="1">Uncharacterized protein</fullName>
    </submittedName>
</protein>
<dbReference type="Proteomes" id="UP000234300">
    <property type="component" value="Unassembled WGS sequence"/>
</dbReference>
<dbReference type="AlphaFoldDB" id="A0A2H1KZS5"/>
<sequence length="67" mass="7634">MPLPNIVRPDETVEKRVVMRWCDTKLGKDTETVCFRSGFDQPCQHDVEEGVVIDHVGETELYGSAIR</sequence>
<dbReference type="EMBL" id="FXZI01000028">
    <property type="protein sequence ID" value="SMY05139.1"/>
    <property type="molecule type" value="Genomic_DNA"/>
</dbReference>
<accession>A0A2H1KZS5</accession>
<evidence type="ECO:0000313" key="2">
    <source>
        <dbReference type="Proteomes" id="UP000234300"/>
    </source>
</evidence>
<name>A0A2H1KZS5_BREAU</name>
<evidence type="ECO:0000313" key="1">
    <source>
        <dbReference type="EMBL" id="SMY05139.1"/>
    </source>
</evidence>
<gene>
    <name evidence="1" type="ORF">BAURA86_03962</name>
</gene>